<dbReference type="EMBL" id="CP127389">
    <property type="protein sequence ID" value="WIV90336.1"/>
    <property type="molecule type" value="Genomic_DNA"/>
</dbReference>
<protein>
    <recommendedName>
        <fullName evidence="3">DUF968 domain-containing protein</fullName>
    </recommendedName>
</protein>
<organism evidence="1 2">
    <name type="scientific">Proteus appendicitidis</name>
    <dbReference type="NCBI Taxonomy" id="3034648"/>
    <lineage>
        <taxon>Bacteria</taxon>
        <taxon>Pseudomonadati</taxon>
        <taxon>Pseudomonadota</taxon>
        <taxon>Gammaproteobacteria</taxon>
        <taxon>Enterobacterales</taxon>
        <taxon>Morganellaceae</taxon>
        <taxon>Proteus</taxon>
    </lineage>
</organism>
<proteinExistence type="predicted"/>
<gene>
    <name evidence="1" type="ORF">QQS39_07435</name>
</gene>
<dbReference type="RefSeq" id="WP_285805913.1">
    <property type="nucleotide sequence ID" value="NZ_CP127389.1"/>
</dbReference>
<dbReference type="Proteomes" id="UP001226651">
    <property type="component" value="Chromosome"/>
</dbReference>
<dbReference type="Pfam" id="PF06147">
    <property type="entry name" value="DUF968"/>
    <property type="match status" value="1"/>
</dbReference>
<reference evidence="1 2" key="1">
    <citation type="submission" date="2023-06" db="EMBL/GenBank/DDBJ databases">
        <title>Proteus appendicitidis sp. nov., isolated from the appendiceal pus of an appendicitis patient in Yongzhou, China.</title>
        <authorList>
            <person name="Cai X."/>
        </authorList>
    </citation>
    <scope>NUCLEOTIDE SEQUENCE [LARGE SCALE GENOMIC DNA]</scope>
    <source>
        <strain evidence="1 2">HZ0627</strain>
    </source>
</reference>
<accession>A0ABY8YE12</accession>
<name>A0ABY8YE12_9GAMM</name>
<evidence type="ECO:0000313" key="2">
    <source>
        <dbReference type="Proteomes" id="UP001226651"/>
    </source>
</evidence>
<keyword evidence="2" id="KW-1185">Reference proteome</keyword>
<evidence type="ECO:0000313" key="1">
    <source>
        <dbReference type="EMBL" id="WIV90336.1"/>
    </source>
</evidence>
<evidence type="ECO:0008006" key="3">
    <source>
        <dbReference type="Google" id="ProtNLM"/>
    </source>
</evidence>
<dbReference type="InterPro" id="IPR010373">
    <property type="entry name" value="DUF968"/>
</dbReference>
<sequence length="47" mass="5481">MIRTCWYHDNNIIGHGMGGMGTNAYDLFTIPLCQQHHDELLVYYPIK</sequence>